<dbReference type="OrthoDB" id="3341843at2759"/>
<name>A0A1B7MJM4_9AGAM</name>
<dbReference type="AlphaFoldDB" id="A0A1B7MJM4"/>
<accession>A0A1B7MJM4</accession>
<keyword evidence="1" id="KW-1133">Transmembrane helix</keyword>
<feature type="transmembrane region" description="Helical" evidence="1">
    <location>
        <begin position="188"/>
        <end position="210"/>
    </location>
</feature>
<keyword evidence="1" id="KW-0472">Membrane</keyword>
<gene>
    <name evidence="2" type="ORF">K503DRAFT_804919</name>
</gene>
<feature type="transmembrane region" description="Helical" evidence="1">
    <location>
        <begin position="108"/>
        <end position="129"/>
    </location>
</feature>
<evidence type="ECO:0000313" key="2">
    <source>
        <dbReference type="EMBL" id="OAX32806.1"/>
    </source>
</evidence>
<protein>
    <recommendedName>
        <fullName evidence="4">G-protein coupled receptors family 1 profile domain-containing protein</fullName>
    </recommendedName>
</protein>
<sequence>MKIEINDRLVGSTNKCPSCTILSVVQNWITVIINAMMGVIIIARLYAMYQRSRKMLIFLVVTFLAIHIIDVVIAAITTMRIFGDEYVLSGAHMCAYGSRGDAKLLAEITWILSTAWETLTLCLAVWIAVKHFHELQRPSARWTVGDCFTILVKTHVFYFASFVAVSTLQLTADFSPTLEYSNSMAEGIFLGILGLARVAQMFILGPRLILAIREYHANLVAQFDEGTSMTLIAFQRPVHVSTDSGV</sequence>
<organism evidence="2 3">
    <name type="scientific">Rhizopogon vinicolor AM-OR11-026</name>
    <dbReference type="NCBI Taxonomy" id="1314800"/>
    <lineage>
        <taxon>Eukaryota</taxon>
        <taxon>Fungi</taxon>
        <taxon>Dikarya</taxon>
        <taxon>Basidiomycota</taxon>
        <taxon>Agaricomycotina</taxon>
        <taxon>Agaricomycetes</taxon>
        <taxon>Agaricomycetidae</taxon>
        <taxon>Boletales</taxon>
        <taxon>Suillineae</taxon>
        <taxon>Rhizopogonaceae</taxon>
        <taxon>Rhizopogon</taxon>
    </lineage>
</organism>
<evidence type="ECO:0000313" key="3">
    <source>
        <dbReference type="Proteomes" id="UP000092154"/>
    </source>
</evidence>
<feature type="transmembrane region" description="Helical" evidence="1">
    <location>
        <begin position="28"/>
        <end position="49"/>
    </location>
</feature>
<reference evidence="2 3" key="1">
    <citation type="submission" date="2016-06" db="EMBL/GenBank/DDBJ databases">
        <title>Comparative genomics of the ectomycorrhizal sister species Rhizopogon vinicolor and Rhizopogon vesiculosus (Basidiomycota: Boletales) reveals a divergence of the mating type B locus.</title>
        <authorList>
            <consortium name="DOE Joint Genome Institute"/>
            <person name="Mujic A.B."/>
            <person name="Kuo A."/>
            <person name="Tritt A."/>
            <person name="Lipzen A."/>
            <person name="Chen C."/>
            <person name="Johnson J."/>
            <person name="Sharma A."/>
            <person name="Barry K."/>
            <person name="Grigoriev I.V."/>
            <person name="Spatafora J.W."/>
        </authorList>
    </citation>
    <scope>NUCLEOTIDE SEQUENCE [LARGE SCALE GENOMIC DNA]</scope>
    <source>
        <strain evidence="2 3">AM-OR11-026</strain>
    </source>
</reference>
<feature type="transmembrane region" description="Helical" evidence="1">
    <location>
        <begin position="56"/>
        <end position="82"/>
    </location>
</feature>
<keyword evidence="3" id="KW-1185">Reference proteome</keyword>
<evidence type="ECO:0008006" key="4">
    <source>
        <dbReference type="Google" id="ProtNLM"/>
    </source>
</evidence>
<dbReference type="EMBL" id="KV448911">
    <property type="protein sequence ID" value="OAX32806.1"/>
    <property type="molecule type" value="Genomic_DNA"/>
</dbReference>
<proteinExistence type="predicted"/>
<keyword evidence="1" id="KW-0812">Transmembrane</keyword>
<evidence type="ECO:0000256" key="1">
    <source>
        <dbReference type="SAM" id="Phobius"/>
    </source>
</evidence>
<dbReference type="Proteomes" id="UP000092154">
    <property type="component" value="Unassembled WGS sequence"/>
</dbReference>
<feature type="transmembrane region" description="Helical" evidence="1">
    <location>
        <begin position="150"/>
        <end position="168"/>
    </location>
</feature>
<dbReference type="InParanoid" id="A0A1B7MJM4"/>